<dbReference type="RefSeq" id="WP_209774677.1">
    <property type="nucleotide sequence ID" value="NZ_JAGGLO010000008.1"/>
</dbReference>
<reference evidence="6" key="1">
    <citation type="submission" date="2023-07" db="EMBL/GenBank/DDBJ databases">
        <title>FDA dAtabase for Regulatory Grade micrObial Sequences (FDA-ARGOS): Supporting development and validation of Infectious Disease Dx tests.</title>
        <authorList>
            <person name="Sproer C."/>
            <person name="Gronow S."/>
            <person name="Severitt S."/>
            <person name="Schroder I."/>
            <person name="Tallon L."/>
            <person name="Sadzewicz L."/>
            <person name="Zhao X."/>
            <person name="Boylan J."/>
            <person name="Ott S."/>
            <person name="Bowen H."/>
            <person name="Vavikolanu K."/>
            <person name="Hazen T."/>
            <person name="Aluvathingal J."/>
            <person name="Nadendla S."/>
            <person name="Lowell S."/>
            <person name="Myers T."/>
            <person name="Yan Y."/>
        </authorList>
    </citation>
    <scope>NUCLEOTIDE SEQUENCE [LARGE SCALE GENOMIC DNA]</scope>
    <source>
        <strain evidence="6">FDAARGOS_1538</strain>
    </source>
</reference>
<feature type="transmembrane region" description="Helical" evidence="3">
    <location>
        <begin position="405"/>
        <end position="425"/>
    </location>
</feature>
<protein>
    <recommendedName>
        <fullName evidence="7">GA module</fullName>
    </recommendedName>
</protein>
<evidence type="ECO:0008006" key="7">
    <source>
        <dbReference type="Google" id="ProtNLM"/>
    </source>
</evidence>
<feature type="signal peptide" evidence="4">
    <location>
        <begin position="1"/>
        <end position="25"/>
    </location>
</feature>
<gene>
    <name evidence="5" type="ORF">LDJ82_06920</name>
</gene>
<name>A0ABS7YYA7_9FIRM</name>
<evidence type="ECO:0000313" key="5">
    <source>
        <dbReference type="EMBL" id="MCA2096618.1"/>
    </source>
</evidence>
<evidence type="ECO:0000256" key="3">
    <source>
        <dbReference type="SAM" id="Phobius"/>
    </source>
</evidence>
<keyword evidence="3" id="KW-0472">Membrane</keyword>
<keyword evidence="3" id="KW-0812">Transmembrane</keyword>
<evidence type="ECO:0000256" key="2">
    <source>
        <dbReference type="SAM" id="MobiDB-lite"/>
    </source>
</evidence>
<proteinExistence type="predicted"/>
<dbReference type="EMBL" id="JAIWIY010000001">
    <property type="protein sequence ID" value="MCA2096618.1"/>
    <property type="molecule type" value="Genomic_DNA"/>
</dbReference>
<feature type="region of interest" description="Disordered" evidence="2">
    <location>
        <begin position="365"/>
        <end position="402"/>
    </location>
</feature>
<evidence type="ECO:0000256" key="1">
    <source>
        <dbReference type="SAM" id="Coils"/>
    </source>
</evidence>
<feature type="compositionally biased region" description="Basic and acidic residues" evidence="2">
    <location>
        <begin position="365"/>
        <end position="394"/>
    </location>
</feature>
<comment type="caution">
    <text evidence="5">The sequence shown here is derived from an EMBL/GenBank/DDBJ whole genome shotgun (WGS) entry which is preliminary data.</text>
</comment>
<organism evidence="5 6">
    <name type="scientific">Anaerococcus degeneri</name>
    <dbReference type="NCBI Taxonomy" id="361500"/>
    <lineage>
        <taxon>Bacteria</taxon>
        <taxon>Bacillati</taxon>
        <taxon>Bacillota</taxon>
        <taxon>Tissierellia</taxon>
        <taxon>Tissierellales</taxon>
        <taxon>Peptoniphilaceae</taxon>
        <taxon>Anaerococcus</taxon>
    </lineage>
</organism>
<feature type="coiled-coil region" evidence="1">
    <location>
        <begin position="36"/>
        <end position="168"/>
    </location>
</feature>
<dbReference type="Proteomes" id="UP001198374">
    <property type="component" value="Unassembled WGS sequence"/>
</dbReference>
<keyword evidence="6" id="KW-1185">Reference proteome</keyword>
<feature type="coiled-coil region" evidence="1">
    <location>
        <begin position="270"/>
        <end position="350"/>
    </location>
</feature>
<evidence type="ECO:0000256" key="4">
    <source>
        <dbReference type="SAM" id="SignalP"/>
    </source>
</evidence>
<keyword evidence="4" id="KW-0732">Signal</keyword>
<keyword evidence="3" id="KW-1133">Transmembrane helix</keyword>
<accession>A0ABS7YYA7</accession>
<keyword evidence="1" id="KW-0175">Coiled coil</keyword>
<evidence type="ECO:0000313" key="6">
    <source>
        <dbReference type="Proteomes" id="UP001198374"/>
    </source>
</evidence>
<sequence length="429" mass="46031">MKMNKLAAGALALALGLGAVAPAVAAEGHTGKSFISEAYNQKIKEVEELYVKKEADRKELEDAKKAVEAADALVKSTKKAYDDAAKASSSEVLPATIEAAKNAVNTAKSELELAAKKLNSLVDENKKANAQGEPEGDKLEGDALKTAIDEAQAEYNKKELAYGAAQDAYAKKVADVKAGEKEVNLSPKAKAFRAYSEALDNQKKAIARKVKADRKYNGEIDQTTGEYTKEAEGSREKYDQELDKLVKWAEGAGAILNIEGGKITVKPAEKEVKKDNLAELKRAKSDAETAIKAVKLLKELSPEKIKKVEAKLNALVAKNEELVKKADAQIAKLEKKMAFISTAYAAEEDDTDALIKELDQTTGEIKDLIKDTPEDKKANEEKKPEEKKPEEKTPSKKAGNNAKTGIAGIAGVAGILAAASVAYAASKRD</sequence>
<feature type="chain" id="PRO_5045561019" description="GA module" evidence="4">
    <location>
        <begin position="26"/>
        <end position="429"/>
    </location>
</feature>